<dbReference type="EMBL" id="LT598492">
    <property type="protein sequence ID" value="SCW00916.1"/>
    <property type="molecule type" value="Genomic_DNA"/>
</dbReference>
<gene>
    <name evidence="1" type="ORF">LAFE_0D00980G</name>
</gene>
<keyword evidence="2" id="KW-1185">Reference proteome</keyword>
<dbReference type="PANTHER" id="PTHR28094:SF1">
    <property type="entry name" value="MEIOTICALLY UP-REGULATED GENE 113 PROTEIN"/>
    <property type="match status" value="1"/>
</dbReference>
<evidence type="ECO:0000313" key="1">
    <source>
        <dbReference type="EMBL" id="SCW00916.1"/>
    </source>
</evidence>
<protein>
    <submittedName>
        <fullName evidence="1">LAFE_0D00980g1_1</fullName>
    </submittedName>
</protein>
<dbReference type="AlphaFoldDB" id="A0A1G4MAP1"/>
<evidence type="ECO:0000313" key="2">
    <source>
        <dbReference type="Proteomes" id="UP000190831"/>
    </source>
</evidence>
<accession>A0A1G4MAP1</accession>
<dbReference type="Proteomes" id="UP000190831">
    <property type="component" value="Chromosome D"/>
</dbReference>
<sequence>MYDAAITGQDRHLQWLHMDYSIIQSQKSIPLAKWSSRDHILCKIGMTTKLKVGLRLSEWENSCKHEVIGLDPATVSRLCKCLEVTPSKKPTLAKLFQALTLKDIRKPKGQRKVPPVNLTLKTFVNGGFYVMPNSGLSLLDIESKIHRMLWKRYGQGLIYCQGCQNAKNEPKRHKEWFMMPINHLPYILKDIDSICCGERGNAGV</sequence>
<organism evidence="1 2">
    <name type="scientific">Lachancea fermentati</name>
    <name type="common">Zygosaccharomyces fermentati</name>
    <dbReference type="NCBI Taxonomy" id="4955"/>
    <lineage>
        <taxon>Eukaryota</taxon>
        <taxon>Fungi</taxon>
        <taxon>Dikarya</taxon>
        <taxon>Ascomycota</taxon>
        <taxon>Saccharomycotina</taxon>
        <taxon>Saccharomycetes</taxon>
        <taxon>Saccharomycetales</taxon>
        <taxon>Saccharomycetaceae</taxon>
        <taxon>Lachancea</taxon>
    </lineage>
</organism>
<dbReference type="PANTHER" id="PTHR28094">
    <property type="entry name" value="MEIOTICALLY UP-REGULATED GENE 113 PROTEIN"/>
    <property type="match status" value="1"/>
</dbReference>
<name>A0A1G4MAP1_LACFM</name>
<dbReference type="OMA" id="CKHPVIN"/>
<proteinExistence type="predicted"/>
<reference evidence="1 2" key="1">
    <citation type="submission" date="2016-03" db="EMBL/GenBank/DDBJ databases">
        <authorList>
            <person name="Devillers H."/>
        </authorList>
    </citation>
    <scope>NUCLEOTIDE SEQUENCE [LARGE SCALE GENOMIC DNA]</scope>
    <source>
        <strain evidence="1">CBS 6772</strain>
    </source>
</reference>
<dbReference type="OrthoDB" id="4074785at2759"/>
<dbReference type="InterPro" id="IPR053006">
    <property type="entry name" value="Meiosis_regulatory"/>
</dbReference>